<feature type="domain" description="K Homology" evidence="3">
    <location>
        <begin position="245"/>
        <end position="325"/>
    </location>
</feature>
<keyword evidence="5" id="KW-1185">Reference proteome</keyword>
<dbReference type="PROSITE" id="PS50084">
    <property type="entry name" value="KH_TYPE_1"/>
    <property type="match status" value="1"/>
</dbReference>
<dbReference type="OrthoDB" id="442947at2759"/>
<dbReference type="InterPro" id="IPR036612">
    <property type="entry name" value="KH_dom_type_1_sf"/>
</dbReference>
<dbReference type="SMART" id="SM00322">
    <property type="entry name" value="KH"/>
    <property type="match status" value="1"/>
</dbReference>
<dbReference type="AlphaFoldDB" id="A0A1G4JTG0"/>
<sequence>MEVFIGSQSNSEDHRYGQADSWQNPSPVDKHTPRSSDAQLQVNKLLREHSLAETHKCERANHALQCLALLFKDVIDSLTLRVPPLGDAANRNNGRLKLLISRLRIRNYLKVEKNGPIAVLESKEAAAITVTNDSYLSVVVECPLNATLVQSLCSNSVCMLLPRELIHLIRMRRVQLRSVLLEINSRSITLFNSDFQFVMEDVQALVNHSFYQCPHNALRFVASSASFFDRYESLPKMVYAPQTLDVVTQTLKLNKVEVSFLIGHQGTKIQELRQESGATIKIIPIAQRLTIEQLNRPASIQQHITITGNLDTVTKAVSLIDSQLAAYRL</sequence>
<feature type="compositionally biased region" description="Polar residues" evidence="2">
    <location>
        <begin position="1"/>
        <end position="10"/>
    </location>
</feature>
<dbReference type="InterPro" id="IPR004088">
    <property type="entry name" value="KH_dom_type_1"/>
</dbReference>
<dbReference type="STRING" id="1266660.A0A1G4JTG0"/>
<dbReference type="GO" id="GO:0003723">
    <property type="term" value="F:RNA binding"/>
    <property type="evidence" value="ECO:0007669"/>
    <property type="project" value="UniProtKB-UniRule"/>
</dbReference>
<evidence type="ECO:0000256" key="2">
    <source>
        <dbReference type="SAM" id="MobiDB-lite"/>
    </source>
</evidence>
<dbReference type="SUPFAM" id="SSF54791">
    <property type="entry name" value="Eukaryotic type KH-domain (KH-domain type I)"/>
    <property type="match status" value="1"/>
</dbReference>
<keyword evidence="1" id="KW-0694">RNA-binding</keyword>
<organism evidence="4 5">
    <name type="scientific">Lachancea dasiensis</name>
    <dbReference type="NCBI Taxonomy" id="1072105"/>
    <lineage>
        <taxon>Eukaryota</taxon>
        <taxon>Fungi</taxon>
        <taxon>Dikarya</taxon>
        <taxon>Ascomycota</taxon>
        <taxon>Saccharomycotina</taxon>
        <taxon>Saccharomycetes</taxon>
        <taxon>Saccharomycetales</taxon>
        <taxon>Saccharomycetaceae</taxon>
        <taxon>Lachancea</taxon>
    </lineage>
</organism>
<dbReference type="Pfam" id="PF00013">
    <property type="entry name" value="KH_1"/>
    <property type="match status" value="1"/>
</dbReference>
<evidence type="ECO:0000313" key="5">
    <source>
        <dbReference type="Proteomes" id="UP000190274"/>
    </source>
</evidence>
<evidence type="ECO:0000259" key="3">
    <source>
        <dbReference type="SMART" id="SM00322"/>
    </source>
</evidence>
<dbReference type="EMBL" id="LT598457">
    <property type="protein sequence ID" value="SCU94151.1"/>
    <property type="molecule type" value="Genomic_DNA"/>
</dbReference>
<name>A0A1G4JTG0_9SACH</name>
<protein>
    <submittedName>
        <fullName evidence="4">LADA_0G06876g1_1</fullName>
    </submittedName>
</protein>
<evidence type="ECO:0000256" key="1">
    <source>
        <dbReference type="PROSITE-ProRule" id="PRU00117"/>
    </source>
</evidence>
<dbReference type="Proteomes" id="UP000190274">
    <property type="component" value="Chromosome G"/>
</dbReference>
<dbReference type="Gene3D" id="3.30.1370.10">
    <property type="entry name" value="K Homology domain, type 1"/>
    <property type="match status" value="1"/>
</dbReference>
<evidence type="ECO:0000313" key="4">
    <source>
        <dbReference type="EMBL" id="SCU94151.1"/>
    </source>
</evidence>
<dbReference type="InterPro" id="IPR004087">
    <property type="entry name" value="KH_dom"/>
</dbReference>
<gene>
    <name evidence="4" type="ORF">LADA_0G06876G</name>
</gene>
<reference evidence="5" key="1">
    <citation type="submission" date="2016-03" db="EMBL/GenBank/DDBJ databases">
        <authorList>
            <person name="Devillers H."/>
        </authorList>
    </citation>
    <scope>NUCLEOTIDE SEQUENCE [LARGE SCALE GENOMIC DNA]</scope>
</reference>
<feature type="region of interest" description="Disordered" evidence="2">
    <location>
        <begin position="1"/>
        <end position="37"/>
    </location>
</feature>
<accession>A0A1G4JTG0</accession>
<proteinExistence type="predicted"/>